<feature type="domain" description="Methyltransferase FkbM" evidence="2">
    <location>
        <begin position="116"/>
        <end position="255"/>
    </location>
</feature>
<dbReference type="InterPro" id="IPR052514">
    <property type="entry name" value="SAM-dependent_MTase"/>
</dbReference>
<evidence type="ECO:0000259" key="2">
    <source>
        <dbReference type="Pfam" id="PF05050"/>
    </source>
</evidence>
<comment type="caution">
    <text evidence="3">The sequence shown here is derived from an EMBL/GenBank/DDBJ whole genome shotgun (WGS) entry which is preliminary data.</text>
</comment>
<dbReference type="InterPro" id="IPR006342">
    <property type="entry name" value="FkbM_mtfrase"/>
</dbReference>
<feature type="region of interest" description="Disordered" evidence="1">
    <location>
        <begin position="29"/>
        <end position="55"/>
    </location>
</feature>
<name>A0A814HTQ6_9BILA</name>
<evidence type="ECO:0000256" key="1">
    <source>
        <dbReference type="SAM" id="MobiDB-lite"/>
    </source>
</evidence>
<protein>
    <recommendedName>
        <fullName evidence="2">Methyltransferase FkbM domain-containing protein</fullName>
    </recommendedName>
</protein>
<dbReference type="PANTHER" id="PTHR34203:SF13">
    <property type="entry name" value="EXPRESSED PROTEIN"/>
    <property type="match status" value="1"/>
</dbReference>
<organism evidence="3 4">
    <name type="scientific">Rotaria sordida</name>
    <dbReference type="NCBI Taxonomy" id="392033"/>
    <lineage>
        <taxon>Eukaryota</taxon>
        <taxon>Metazoa</taxon>
        <taxon>Spiralia</taxon>
        <taxon>Gnathifera</taxon>
        <taxon>Rotifera</taxon>
        <taxon>Eurotatoria</taxon>
        <taxon>Bdelloidea</taxon>
        <taxon>Philodinida</taxon>
        <taxon>Philodinidae</taxon>
        <taxon>Rotaria</taxon>
    </lineage>
</organism>
<sequence>MLGVGFIFYYYSTILRSSLLPLSPLPSSTSSSSSTASSSTASSSSSSSPSLTLMSSTLPPTQYKVVDMNDRVPSFKLATNSGQRPYADGDRAQAAIINSLQLVEKCKQDPSLIVVDVGAFLGEFGLYAAACNCQVFFFEVQLNVVDLIRTSISLNNFSTSRVRIIPNAVSDLPSNSQLMFSLRGGETTSSNGTSRVSTIRLDDVEWPQQSSILMLKIDVEGFELNALRSAEKLFREKRIHHLIFEYTAWWTDRAPQKELIPFVEKTLGAKQLFALDRIDSTVYGPLTRYALNRFHDVHVRRHLQTDIYATFIESGVSPTLKVQPYKVISSFA</sequence>
<dbReference type="SUPFAM" id="SSF53335">
    <property type="entry name" value="S-adenosyl-L-methionine-dependent methyltransferases"/>
    <property type="match status" value="1"/>
</dbReference>
<dbReference type="Pfam" id="PF05050">
    <property type="entry name" value="Methyltransf_21"/>
    <property type="match status" value="1"/>
</dbReference>
<accession>A0A814HTQ6</accession>
<dbReference type="PANTHER" id="PTHR34203">
    <property type="entry name" value="METHYLTRANSFERASE, FKBM FAMILY PROTEIN"/>
    <property type="match status" value="1"/>
</dbReference>
<dbReference type="InterPro" id="IPR029063">
    <property type="entry name" value="SAM-dependent_MTases_sf"/>
</dbReference>
<dbReference type="NCBIfam" id="TIGR01444">
    <property type="entry name" value="fkbM_fam"/>
    <property type="match status" value="1"/>
</dbReference>
<gene>
    <name evidence="3" type="ORF">SEV965_LOCUS11477</name>
</gene>
<dbReference type="Gene3D" id="3.40.50.150">
    <property type="entry name" value="Vaccinia Virus protein VP39"/>
    <property type="match status" value="1"/>
</dbReference>
<evidence type="ECO:0000313" key="3">
    <source>
        <dbReference type="EMBL" id="CAF1014552.1"/>
    </source>
</evidence>
<reference evidence="3" key="1">
    <citation type="submission" date="2021-02" db="EMBL/GenBank/DDBJ databases">
        <authorList>
            <person name="Nowell W R."/>
        </authorList>
    </citation>
    <scope>NUCLEOTIDE SEQUENCE</scope>
</reference>
<dbReference type="Proteomes" id="UP000663889">
    <property type="component" value="Unassembled WGS sequence"/>
</dbReference>
<dbReference type="EMBL" id="CAJNOU010000496">
    <property type="protein sequence ID" value="CAF1014552.1"/>
    <property type="molecule type" value="Genomic_DNA"/>
</dbReference>
<evidence type="ECO:0000313" key="4">
    <source>
        <dbReference type="Proteomes" id="UP000663889"/>
    </source>
</evidence>
<proteinExistence type="predicted"/>
<dbReference type="AlphaFoldDB" id="A0A814HTQ6"/>